<proteinExistence type="predicted"/>
<dbReference type="Proteomes" id="UP001370490">
    <property type="component" value="Unassembled WGS sequence"/>
</dbReference>
<protein>
    <submittedName>
        <fullName evidence="4">F-box domain</fullName>
    </submittedName>
</protein>
<dbReference type="PROSITE" id="PS51087">
    <property type="entry name" value="APAG"/>
    <property type="match status" value="1"/>
</dbReference>
<dbReference type="PANTHER" id="PTHR47463:SF2">
    <property type="entry name" value="F-BOX PROTEIN SKIP16"/>
    <property type="match status" value="1"/>
</dbReference>
<feature type="non-terminal residue" evidence="4">
    <location>
        <position position="442"/>
    </location>
</feature>
<dbReference type="InterPro" id="IPR037883">
    <property type="entry name" value="Knr4/Smi1-like_sf"/>
</dbReference>
<dbReference type="SUPFAM" id="SSF81383">
    <property type="entry name" value="F-box domain"/>
    <property type="match status" value="1"/>
</dbReference>
<evidence type="ECO:0000256" key="2">
    <source>
        <dbReference type="ARBA" id="ARBA00022786"/>
    </source>
</evidence>
<dbReference type="SUPFAM" id="SSF110069">
    <property type="entry name" value="ApaG-like"/>
    <property type="match status" value="1"/>
</dbReference>
<dbReference type="Pfam" id="PF12937">
    <property type="entry name" value="F-box-like"/>
    <property type="match status" value="1"/>
</dbReference>
<gene>
    <name evidence="4" type="ORF">RJ641_004632</name>
</gene>
<dbReference type="Gene3D" id="1.20.1280.50">
    <property type="match status" value="1"/>
</dbReference>
<dbReference type="InterPro" id="IPR007474">
    <property type="entry name" value="ApaG_domain"/>
</dbReference>
<name>A0AAN8VMT0_9MAGN</name>
<sequence length="442" mass="50317">MELEAVGDLAINLILSKLEPKEVGAVACVSKKFRVSASDELLWSKFCFHDLDLSSPLDHLGNPIPSFKETYQIWREAFRMYPWPLVRRVKRCWGRLRSWLAANLPEAEATLRKGVSEEEIKGLERSLKVKLPLPTRVLYRFCDGQDVMAGNLEAVSLGLIGGYSFYDHFVNVYLLPLRSVIIETKEIVRKLGFSATSKYILVASSSTYIEKLFFLDWTTGQLHVGTRNLTTDGEMIPCVPAGIISSVHDVKSTHQQDAMLLWLEEHCRRLESGMIKIREQGKFRGISQFPEEAPLCSTAVTNNVQVRASSVFVPELSDLQNESEKYIFSYSIRMRLLPEGCIINGLYYDSCQLHWRHWIIRANDQVISDFDAEAVIGKFPLLFPGRKDFVYESCSPLPTSQGSLEALGTQKGVLLRLWCHDFTCKYQNIFSEVKLRTIKSTK</sequence>
<evidence type="ECO:0000313" key="4">
    <source>
        <dbReference type="EMBL" id="KAK6930538.1"/>
    </source>
</evidence>
<evidence type="ECO:0000256" key="1">
    <source>
        <dbReference type="ARBA" id="ARBA00004906"/>
    </source>
</evidence>
<dbReference type="AlphaFoldDB" id="A0AAN8VMT0"/>
<evidence type="ECO:0000313" key="5">
    <source>
        <dbReference type="Proteomes" id="UP001370490"/>
    </source>
</evidence>
<dbReference type="SUPFAM" id="SSF160631">
    <property type="entry name" value="SMI1/KNR4-like"/>
    <property type="match status" value="1"/>
</dbReference>
<keyword evidence="2" id="KW-0833">Ubl conjugation pathway</keyword>
<dbReference type="Gene3D" id="2.60.40.1470">
    <property type="entry name" value="ApaG domain"/>
    <property type="match status" value="1"/>
</dbReference>
<comment type="pathway">
    <text evidence="1">Protein modification; protein ubiquitination.</text>
</comment>
<dbReference type="Pfam" id="PF04379">
    <property type="entry name" value="DUF525"/>
    <property type="match status" value="1"/>
</dbReference>
<accession>A0AAN8VMT0</accession>
<keyword evidence="5" id="KW-1185">Reference proteome</keyword>
<dbReference type="InterPro" id="IPR036767">
    <property type="entry name" value="ApaG_sf"/>
</dbReference>
<dbReference type="EMBL" id="JBAMMX010000012">
    <property type="protein sequence ID" value="KAK6930538.1"/>
    <property type="molecule type" value="Genomic_DNA"/>
</dbReference>
<dbReference type="InterPro" id="IPR001810">
    <property type="entry name" value="F-box_dom"/>
</dbReference>
<reference evidence="4 5" key="1">
    <citation type="submission" date="2023-12" db="EMBL/GenBank/DDBJ databases">
        <title>A high-quality genome assembly for Dillenia turbinata (Dilleniales).</title>
        <authorList>
            <person name="Chanderbali A."/>
        </authorList>
    </citation>
    <scope>NUCLEOTIDE SEQUENCE [LARGE SCALE GENOMIC DNA]</scope>
    <source>
        <strain evidence="4">LSX21</strain>
        <tissue evidence="4">Leaf</tissue>
    </source>
</reference>
<feature type="domain" description="ApaG" evidence="3">
    <location>
        <begin position="298"/>
        <end position="442"/>
    </location>
</feature>
<evidence type="ECO:0000259" key="3">
    <source>
        <dbReference type="PROSITE" id="PS51087"/>
    </source>
</evidence>
<dbReference type="PANTHER" id="PTHR47463">
    <property type="entry name" value="F-BOX PROTEIN SKIP16"/>
    <property type="match status" value="1"/>
</dbReference>
<dbReference type="InterPro" id="IPR036047">
    <property type="entry name" value="F-box-like_dom_sf"/>
</dbReference>
<comment type="caution">
    <text evidence="4">The sequence shown here is derived from an EMBL/GenBank/DDBJ whole genome shotgun (WGS) entry which is preliminary data.</text>
</comment>
<organism evidence="4 5">
    <name type="scientific">Dillenia turbinata</name>
    <dbReference type="NCBI Taxonomy" id="194707"/>
    <lineage>
        <taxon>Eukaryota</taxon>
        <taxon>Viridiplantae</taxon>
        <taxon>Streptophyta</taxon>
        <taxon>Embryophyta</taxon>
        <taxon>Tracheophyta</taxon>
        <taxon>Spermatophyta</taxon>
        <taxon>Magnoliopsida</taxon>
        <taxon>eudicotyledons</taxon>
        <taxon>Gunneridae</taxon>
        <taxon>Pentapetalae</taxon>
        <taxon>Dilleniales</taxon>
        <taxon>Dilleniaceae</taxon>
        <taxon>Dillenia</taxon>
    </lineage>
</organism>